<dbReference type="AlphaFoldDB" id="A0A7J8VCR6"/>
<name>A0A7J8VCR6_9ROSI</name>
<sequence>QSGYIRARKFLSGRHDDYGRVHLAIEFDIGEGSASVGRMHVYELCGVVVACQNVIEMEDGEGNMICLWPWHKLGKFAKQLAHMNSSDLPRWHNLVEAMRLPAVSVKTMVAMRLDTIVEFALKNLPTCYLFLKVEHYEWVIYYYEIEEDTTSGSSNRVKYGMLQAPLLVGLSNYAYWKAHMKAFIMSIDGDSWEVVEK</sequence>
<accession>A0A7J8VCR6</accession>
<comment type="caution">
    <text evidence="1">The sequence shown here is derived from an EMBL/GenBank/DDBJ whole genome shotgun (WGS) entry which is preliminary data.</text>
</comment>
<organism evidence="1 2">
    <name type="scientific">Gossypium klotzschianum</name>
    <dbReference type="NCBI Taxonomy" id="34286"/>
    <lineage>
        <taxon>Eukaryota</taxon>
        <taxon>Viridiplantae</taxon>
        <taxon>Streptophyta</taxon>
        <taxon>Embryophyta</taxon>
        <taxon>Tracheophyta</taxon>
        <taxon>Spermatophyta</taxon>
        <taxon>Magnoliopsida</taxon>
        <taxon>eudicotyledons</taxon>
        <taxon>Gunneridae</taxon>
        <taxon>Pentapetalae</taxon>
        <taxon>rosids</taxon>
        <taxon>malvids</taxon>
        <taxon>Malvales</taxon>
        <taxon>Malvaceae</taxon>
        <taxon>Malvoideae</taxon>
        <taxon>Gossypium</taxon>
    </lineage>
</organism>
<evidence type="ECO:0000313" key="2">
    <source>
        <dbReference type="Proteomes" id="UP000593573"/>
    </source>
</evidence>
<feature type="non-terminal residue" evidence="1">
    <location>
        <position position="197"/>
    </location>
</feature>
<feature type="non-terminal residue" evidence="1">
    <location>
        <position position="1"/>
    </location>
</feature>
<evidence type="ECO:0000313" key="1">
    <source>
        <dbReference type="EMBL" id="MBA0660340.1"/>
    </source>
</evidence>
<dbReference type="EMBL" id="JABFAB010000009">
    <property type="protein sequence ID" value="MBA0660340.1"/>
    <property type="molecule type" value="Genomic_DNA"/>
</dbReference>
<protein>
    <submittedName>
        <fullName evidence="1">Uncharacterized protein</fullName>
    </submittedName>
</protein>
<dbReference type="Proteomes" id="UP000593573">
    <property type="component" value="Unassembled WGS sequence"/>
</dbReference>
<proteinExistence type="predicted"/>
<keyword evidence="2" id="KW-1185">Reference proteome</keyword>
<reference evidence="1 2" key="1">
    <citation type="journal article" date="2019" name="Genome Biol. Evol.">
        <title>Insights into the evolution of the New World diploid cottons (Gossypium, subgenus Houzingenia) based on genome sequencing.</title>
        <authorList>
            <person name="Grover C.E."/>
            <person name="Arick M.A. 2nd"/>
            <person name="Thrash A."/>
            <person name="Conover J.L."/>
            <person name="Sanders W.S."/>
            <person name="Peterson D.G."/>
            <person name="Frelichowski J.E."/>
            <person name="Scheffler J.A."/>
            <person name="Scheffler B.E."/>
            <person name="Wendel J.F."/>
        </authorList>
    </citation>
    <scope>NUCLEOTIDE SEQUENCE [LARGE SCALE GENOMIC DNA]</scope>
    <source>
        <strain evidence="1">57</strain>
        <tissue evidence="1">Leaf</tissue>
    </source>
</reference>
<gene>
    <name evidence="1" type="ORF">Goklo_012369</name>
</gene>